<evidence type="ECO:0000256" key="6">
    <source>
        <dbReference type="SAM" id="Phobius"/>
    </source>
</evidence>
<dbReference type="CDD" id="cd11386">
    <property type="entry name" value="MCP_signal"/>
    <property type="match status" value="1"/>
</dbReference>
<dbReference type="PROSITE" id="PS50111">
    <property type="entry name" value="CHEMOTAXIS_TRANSDUC_2"/>
    <property type="match status" value="1"/>
</dbReference>
<dbReference type="Gene3D" id="1.10.287.950">
    <property type="entry name" value="Methyl-accepting chemotaxis protein"/>
    <property type="match status" value="1"/>
</dbReference>
<keyword evidence="6" id="KW-1133">Transmembrane helix</keyword>
<accession>A0A1A6C478</accession>
<feature type="transmembrane region" description="Helical" evidence="6">
    <location>
        <begin position="316"/>
        <end position="336"/>
    </location>
</feature>
<dbReference type="InterPro" id="IPR004089">
    <property type="entry name" value="MCPsignal_dom"/>
</dbReference>
<keyword evidence="10" id="KW-1185">Reference proteome</keyword>
<gene>
    <name evidence="9" type="ORF">Thpro_021700</name>
</gene>
<dbReference type="CDD" id="cd06225">
    <property type="entry name" value="HAMP"/>
    <property type="match status" value="1"/>
</dbReference>
<evidence type="ECO:0000259" key="8">
    <source>
        <dbReference type="PROSITE" id="PS50885"/>
    </source>
</evidence>
<evidence type="ECO:0000256" key="3">
    <source>
        <dbReference type="ARBA" id="ARBA00029447"/>
    </source>
</evidence>
<dbReference type="Pfam" id="PF00672">
    <property type="entry name" value="HAMP"/>
    <property type="match status" value="1"/>
</dbReference>
<evidence type="ECO:0000256" key="2">
    <source>
        <dbReference type="ARBA" id="ARBA00023224"/>
    </source>
</evidence>
<feature type="domain" description="Methyl-accepting transducer" evidence="7">
    <location>
        <begin position="397"/>
        <end position="633"/>
    </location>
</feature>
<dbReference type="GO" id="GO:0004888">
    <property type="term" value="F:transmembrane signaling receptor activity"/>
    <property type="evidence" value="ECO:0007669"/>
    <property type="project" value="InterPro"/>
</dbReference>
<keyword evidence="6" id="KW-0812">Transmembrane</keyword>
<dbReference type="PANTHER" id="PTHR32089:SF120">
    <property type="entry name" value="METHYL-ACCEPTING CHEMOTAXIS PROTEIN TLPQ"/>
    <property type="match status" value="1"/>
</dbReference>
<dbReference type="GO" id="GO:0016020">
    <property type="term" value="C:membrane"/>
    <property type="evidence" value="ECO:0007669"/>
    <property type="project" value="UniProtKB-SubCell"/>
</dbReference>
<feature type="transmembrane region" description="Helical" evidence="6">
    <location>
        <begin position="12"/>
        <end position="30"/>
    </location>
</feature>
<proteinExistence type="inferred from homology"/>
<name>A0A1A6C478_9GAMM</name>
<evidence type="ECO:0000313" key="10">
    <source>
        <dbReference type="Proteomes" id="UP000029273"/>
    </source>
</evidence>
<dbReference type="PANTHER" id="PTHR32089">
    <property type="entry name" value="METHYL-ACCEPTING CHEMOTAXIS PROTEIN MCPB"/>
    <property type="match status" value="1"/>
</dbReference>
<keyword evidence="6" id="KW-0472">Membrane</keyword>
<comment type="subcellular location">
    <subcellularLocation>
        <location evidence="1">Membrane</location>
    </subcellularLocation>
</comment>
<dbReference type="EMBL" id="JQSG02000003">
    <property type="protein sequence ID" value="OBS09372.1"/>
    <property type="molecule type" value="Genomic_DNA"/>
</dbReference>
<dbReference type="SUPFAM" id="SSF58104">
    <property type="entry name" value="Methyl-accepting chemotaxis protein (MCP) signaling domain"/>
    <property type="match status" value="1"/>
</dbReference>
<dbReference type="InterPro" id="IPR003660">
    <property type="entry name" value="HAMP_dom"/>
</dbReference>
<dbReference type="GO" id="GO:0006935">
    <property type="term" value="P:chemotaxis"/>
    <property type="evidence" value="ECO:0007669"/>
    <property type="project" value="InterPro"/>
</dbReference>
<comment type="similarity">
    <text evidence="3">Belongs to the methyl-accepting chemotaxis (MCP) protein family.</text>
</comment>
<dbReference type="SMART" id="SM00304">
    <property type="entry name" value="HAMP"/>
    <property type="match status" value="1"/>
</dbReference>
<evidence type="ECO:0000259" key="7">
    <source>
        <dbReference type="PROSITE" id="PS50111"/>
    </source>
</evidence>
<keyword evidence="2 4" id="KW-0807">Transducer</keyword>
<dbReference type="Proteomes" id="UP000029273">
    <property type="component" value="Unassembled WGS sequence"/>
</dbReference>
<evidence type="ECO:0000256" key="1">
    <source>
        <dbReference type="ARBA" id="ARBA00004370"/>
    </source>
</evidence>
<feature type="region of interest" description="Disordered" evidence="5">
    <location>
        <begin position="447"/>
        <end position="467"/>
    </location>
</feature>
<dbReference type="SMART" id="SM00283">
    <property type="entry name" value="MA"/>
    <property type="match status" value="1"/>
</dbReference>
<dbReference type="AlphaFoldDB" id="A0A1A6C478"/>
<comment type="caution">
    <text evidence="9">The sequence shown here is derived from an EMBL/GenBank/DDBJ whole genome shotgun (WGS) entry which is preliminary data.</text>
</comment>
<dbReference type="Gene3D" id="6.10.340.10">
    <property type="match status" value="1"/>
</dbReference>
<protein>
    <recommendedName>
        <fullName evidence="11">Chemotaxis protein</fullName>
    </recommendedName>
</protein>
<dbReference type="Pfam" id="PF00015">
    <property type="entry name" value="MCPsignal"/>
    <property type="match status" value="1"/>
</dbReference>
<dbReference type="PROSITE" id="PS50885">
    <property type="entry name" value="HAMP"/>
    <property type="match status" value="1"/>
</dbReference>
<sequence>MLAHLKIRHRIWGGFGFMLAILLVASLSALRSFSVTEHHLHEVLAEDQPAIIAAMRVRHALEKTTTALGYYLLSKETVHREHYLAGLEALQASADQLLHTDLVERNPRYAREVKSLIAQLRQFAASRDELLKLADDQLANMPAAQYANDHVNPLARQLQQDVSEMLAFDGVPDAHQFALLRQMYALRYALINVMNETRSYLAFRSQNQIDNITLFTGQIRSLIGKLAPEEDSMTFEQSAAFDDFKRQYPAFADHLKEMIRIQSGPRWRTDAYLIRTRIGPLQERISGALGTLIKALNARTLEGSQRLIGNVAQTRLTISLLLGLGLLLGLIAAWAIGRSITRPLNRTVATLRDIAEGEGNLTARIETHARDELGDLAQAFNTFVGKIQTLVVQVARSIDELGAAAGRVEDITRETHGGAARQQNESGLLATAITEMAASADEVARHAAEAAQSAERAGDSSRSGRGVVDDTTRAIESLAARVEDASRVMNRLGKDSERIGEILDVIQGIAEQTNLLALNAAIEAARAGEQGRGFAVVADEVRGLASRTQEATGQIQQMVERLQGGAHDAVDTIGQSAEAAREVVVQATQARGALGDIATAVTTITDMNAQIATAATEQQTVAEEINRNIVAINGIAEETAAGTRQLESASAQLADIAQRLQRLVGQFRIA</sequence>
<feature type="domain" description="HAMP" evidence="8">
    <location>
        <begin position="338"/>
        <end position="392"/>
    </location>
</feature>
<reference evidence="9 10" key="1">
    <citation type="journal article" date="2014" name="Genome Announc.">
        <title>Draft Genome Sequence of the Iron-Oxidizing, Acidophilic, and Halotolerant 'Thiobacillus prosperus' Type Strain DSM 5130.</title>
        <authorList>
            <person name="Ossandon F.J."/>
            <person name="Cardenas J.P."/>
            <person name="Corbett M."/>
            <person name="Quatrini R."/>
            <person name="Holmes D.S."/>
            <person name="Watkin E."/>
        </authorList>
    </citation>
    <scope>NUCLEOTIDE SEQUENCE [LARGE SCALE GENOMIC DNA]</scope>
    <source>
        <strain evidence="9 10">DSM 5130</strain>
    </source>
</reference>
<dbReference type="FunFam" id="1.10.287.950:FF:000001">
    <property type="entry name" value="Methyl-accepting chemotaxis sensory transducer"/>
    <property type="match status" value="1"/>
</dbReference>
<evidence type="ECO:0000313" key="9">
    <source>
        <dbReference type="EMBL" id="OBS09372.1"/>
    </source>
</evidence>
<evidence type="ECO:0000256" key="5">
    <source>
        <dbReference type="SAM" id="MobiDB-lite"/>
    </source>
</evidence>
<dbReference type="InterPro" id="IPR004090">
    <property type="entry name" value="Chemotax_Me-accpt_rcpt"/>
</dbReference>
<evidence type="ECO:0000256" key="4">
    <source>
        <dbReference type="PROSITE-ProRule" id="PRU00284"/>
    </source>
</evidence>
<organism evidence="9 10">
    <name type="scientific">Acidihalobacter prosperus</name>
    <dbReference type="NCBI Taxonomy" id="160660"/>
    <lineage>
        <taxon>Bacteria</taxon>
        <taxon>Pseudomonadati</taxon>
        <taxon>Pseudomonadota</taxon>
        <taxon>Gammaproteobacteria</taxon>
        <taxon>Chromatiales</taxon>
        <taxon>Ectothiorhodospiraceae</taxon>
        <taxon>Acidihalobacter</taxon>
    </lineage>
</organism>
<dbReference type="PRINTS" id="PR00260">
    <property type="entry name" value="CHEMTRNSDUCR"/>
</dbReference>
<evidence type="ECO:0008006" key="11">
    <source>
        <dbReference type="Google" id="ProtNLM"/>
    </source>
</evidence>
<dbReference type="GO" id="GO:0007165">
    <property type="term" value="P:signal transduction"/>
    <property type="evidence" value="ECO:0007669"/>
    <property type="project" value="UniProtKB-KW"/>
</dbReference>